<dbReference type="EMBL" id="DRWX01000320">
    <property type="protein sequence ID" value="HHM96924.1"/>
    <property type="molecule type" value="Genomic_DNA"/>
</dbReference>
<evidence type="ECO:0000256" key="1">
    <source>
        <dbReference type="ARBA" id="ARBA00004418"/>
    </source>
</evidence>
<feature type="chain" id="PRO_5027722986" evidence="3">
    <location>
        <begin position="24"/>
        <end position="448"/>
    </location>
</feature>
<dbReference type="Pfam" id="PF01547">
    <property type="entry name" value="SBP_bac_1"/>
    <property type="match status" value="1"/>
</dbReference>
<dbReference type="InterPro" id="IPR006311">
    <property type="entry name" value="TAT_signal"/>
</dbReference>
<proteinExistence type="inferred from homology"/>
<dbReference type="PANTHER" id="PTHR43649:SF12">
    <property type="entry name" value="DIACETYLCHITOBIOSE BINDING PROTEIN DASA"/>
    <property type="match status" value="1"/>
</dbReference>
<sequence length="448" mass="48519">MHNGTTLSRRAFLAGGLASLLLAACGNQPTPTPQPAPTPASAGTPAVQVPLTGKLTFWGHPDHPLERIRDAFLQEYPNVTLDWVLTNDYYTKFQTVMAAGGEGAPDLFWLEASDVQLYGNQGLLLDVTDIIEPIKDQFIPGKLAEAYVPARGRYFGIPGDLSVSGIYYRPDLLEPMGVQIKDDMTYDEFLGTLRQIAASGKKAVLYPTGGGGVAAAYWSWFVAQYGSSGVATCDGKEVTIDNEAGVAAAKLLRDIYQTGATLNADFWTPEYWDALNSGTLVLDFAAAWARGFWESNLNPDQMGKWRIAPLPRAVPGGPRTGVWGGATLIATARTQNPELAKTFMKFAFASEAGCQAAADWGIIPSWLPYLEGPFQQLRFKLFGDQPAAKLWLELGKELSTTYCRPALYTPALDILGTDLDPIVQGRVSPEAGMKSIGDKLRALAPDYQ</sequence>
<keyword evidence="3" id="KW-0732">Signal</keyword>
<dbReference type="GO" id="GO:0042597">
    <property type="term" value="C:periplasmic space"/>
    <property type="evidence" value="ECO:0007669"/>
    <property type="project" value="UniProtKB-SubCell"/>
</dbReference>
<dbReference type="AlphaFoldDB" id="A0A7C5RTQ9"/>
<dbReference type="InterPro" id="IPR006059">
    <property type="entry name" value="SBP"/>
</dbReference>
<evidence type="ECO:0000256" key="2">
    <source>
        <dbReference type="ARBA" id="ARBA00008520"/>
    </source>
</evidence>
<reference evidence="4" key="1">
    <citation type="journal article" date="2020" name="mSystems">
        <title>Genome- and Community-Level Interaction Insights into Carbon Utilization and Element Cycling Functions of Hydrothermarchaeota in Hydrothermal Sediment.</title>
        <authorList>
            <person name="Zhou Z."/>
            <person name="Liu Y."/>
            <person name="Xu W."/>
            <person name="Pan J."/>
            <person name="Luo Z.H."/>
            <person name="Li M."/>
        </authorList>
    </citation>
    <scope>NUCLEOTIDE SEQUENCE [LARGE SCALE GENOMIC DNA]</scope>
    <source>
        <strain evidence="4">SpSt-1065</strain>
    </source>
</reference>
<evidence type="ECO:0000313" key="4">
    <source>
        <dbReference type="EMBL" id="HHM96924.1"/>
    </source>
</evidence>
<comment type="caution">
    <text evidence="4">The sequence shown here is derived from an EMBL/GenBank/DDBJ whole genome shotgun (WGS) entry which is preliminary data.</text>
</comment>
<gene>
    <name evidence="4" type="ORF">ENM21_06915</name>
</gene>
<dbReference type="InterPro" id="IPR050490">
    <property type="entry name" value="Bact_solute-bd_prot1"/>
</dbReference>
<dbReference type="Gene3D" id="3.40.190.10">
    <property type="entry name" value="Periplasmic binding protein-like II"/>
    <property type="match status" value="1"/>
</dbReference>
<organism evidence="4">
    <name type="scientific">Thermomicrobium roseum</name>
    <dbReference type="NCBI Taxonomy" id="500"/>
    <lineage>
        <taxon>Bacteria</taxon>
        <taxon>Pseudomonadati</taxon>
        <taxon>Thermomicrobiota</taxon>
        <taxon>Thermomicrobia</taxon>
        <taxon>Thermomicrobiales</taxon>
        <taxon>Thermomicrobiaceae</taxon>
        <taxon>Thermomicrobium</taxon>
    </lineage>
</organism>
<comment type="similarity">
    <text evidence="2">Belongs to the bacterial solute-binding protein 1 family.</text>
</comment>
<dbReference type="PROSITE" id="PS51318">
    <property type="entry name" value="TAT"/>
    <property type="match status" value="1"/>
</dbReference>
<evidence type="ECO:0000256" key="3">
    <source>
        <dbReference type="SAM" id="SignalP"/>
    </source>
</evidence>
<dbReference type="SUPFAM" id="SSF53850">
    <property type="entry name" value="Periplasmic binding protein-like II"/>
    <property type="match status" value="1"/>
</dbReference>
<dbReference type="PANTHER" id="PTHR43649">
    <property type="entry name" value="ARABINOSE-BINDING PROTEIN-RELATED"/>
    <property type="match status" value="1"/>
</dbReference>
<accession>A0A7C5RTQ9</accession>
<comment type="subcellular location">
    <subcellularLocation>
        <location evidence="1">Periplasm</location>
    </subcellularLocation>
</comment>
<protein>
    <submittedName>
        <fullName evidence="4">Extracellular solute-binding protein</fullName>
    </submittedName>
</protein>
<name>A0A7C5RTQ9_THERO</name>
<feature type="signal peptide" evidence="3">
    <location>
        <begin position="1"/>
        <end position="23"/>
    </location>
</feature>